<comment type="caution">
    <text evidence="1">The sequence shown here is derived from an EMBL/GenBank/DDBJ whole genome shotgun (WGS) entry which is preliminary data.</text>
</comment>
<proteinExistence type="predicted"/>
<organism evidence="1 2">
    <name type="scientific">Caldibacillus debilis</name>
    <dbReference type="NCBI Taxonomy" id="301148"/>
    <lineage>
        <taxon>Bacteria</taxon>
        <taxon>Bacillati</taxon>
        <taxon>Bacillota</taxon>
        <taxon>Bacilli</taxon>
        <taxon>Bacillales</taxon>
        <taxon>Bacillaceae</taxon>
        <taxon>Caldibacillus</taxon>
    </lineage>
</organism>
<name>A0A150L9E1_9BACI</name>
<evidence type="ECO:0000313" key="2">
    <source>
        <dbReference type="Proteomes" id="UP000075683"/>
    </source>
</evidence>
<gene>
    <name evidence="1" type="ORF">B4135_3838</name>
</gene>
<evidence type="ECO:0000313" key="1">
    <source>
        <dbReference type="EMBL" id="KYD08927.1"/>
    </source>
</evidence>
<accession>A0A150L9E1</accession>
<dbReference type="Proteomes" id="UP000075683">
    <property type="component" value="Unassembled WGS sequence"/>
</dbReference>
<reference evidence="1 2" key="1">
    <citation type="submission" date="2016-01" db="EMBL/GenBank/DDBJ databases">
        <title>Draft Genome Sequences of Seven Thermophilic Sporeformers Isolated from Foods.</title>
        <authorList>
            <person name="Berendsen E.M."/>
            <person name="Wells-Bennik M.H."/>
            <person name="Krawcyk A.O."/>
            <person name="De Jong A."/>
            <person name="Holsappel S."/>
            <person name="Eijlander R.T."/>
            <person name="Kuipers O.P."/>
        </authorList>
    </citation>
    <scope>NUCLEOTIDE SEQUENCE [LARGE SCALE GENOMIC DNA]</scope>
    <source>
        <strain evidence="1 2">B4135</strain>
    </source>
</reference>
<dbReference type="STRING" id="301148.B4135_3838"/>
<dbReference type="EMBL" id="LQYT01000133">
    <property type="protein sequence ID" value="KYD08927.1"/>
    <property type="molecule type" value="Genomic_DNA"/>
</dbReference>
<sequence>MRRDLCPRLFKDDILRRGVSAVWALYGKSGGSLARTFSEGPSTRLSPTVRVKSGVLLSGIRSWHEGAFLIPFLFTQLLGLHPSAPRRAFPCAFSKDEGAAFPS</sequence>
<protein>
    <submittedName>
        <fullName evidence="1">Uncharacterized protein</fullName>
    </submittedName>
</protein>
<dbReference type="AlphaFoldDB" id="A0A150L9E1"/>